<evidence type="ECO:0000313" key="5">
    <source>
        <dbReference type="Proteomes" id="UP001157017"/>
    </source>
</evidence>
<evidence type="ECO:0008006" key="6">
    <source>
        <dbReference type="Google" id="ProtNLM"/>
    </source>
</evidence>
<comment type="caution">
    <text evidence="4">The sequence shown here is derived from an EMBL/GenBank/DDBJ whole genome shotgun (WGS) entry which is preliminary data.</text>
</comment>
<dbReference type="PANTHER" id="PTHR30061:SF50">
    <property type="entry name" value="MALTOSE_MALTODEXTRIN-BINDING PERIPLASMIC PROTEIN"/>
    <property type="match status" value="1"/>
</dbReference>
<dbReference type="SUPFAM" id="SSF53850">
    <property type="entry name" value="Periplasmic binding protein-like II"/>
    <property type="match status" value="1"/>
</dbReference>
<name>A0ABQ6JHZ4_9ACTN</name>
<keyword evidence="2" id="KW-0813">Transport</keyword>
<evidence type="ECO:0000256" key="3">
    <source>
        <dbReference type="ARBA" id="ARBA00022729"/>
    </source>
</evidence>
<sequence length="183" mass="19420">MAVTDKSVYLDSGSGNYLNLFNDGKIAMLWTGPWDLSSINDDVDYGVQVLPGDTSHASISGPDSWMIFDNGAQKVATAKAFVQFMLSPEEHLKFAIATGDLPVRESETKAPGYAEYLKKYPGGKVFVDNQANVTQVRPNITAYPEISAAIGQAVQAVMAGKAQPADALKTAADTTDGLLAGSQ</sequence>
<organism evidence="4 5">
    <name type="scientific">Angustibacter aerolatus</name>
    <dbReference type="NCBI Taxonomy" id="1162965"/>
    <lineage>
        <taxon>Bacteria</taxon>
        <taxon>Bacillati</taxon>
        <taxon>Actinomycetota</taxon>
        <taxon>Actinomycetes</taxon>
        <taxon>Kineosporiales</taxon>
        <taxon>Kineosporiaceae</taxon>
    </lineage>
</organism>
<dbReference type="Proteomes" id="UP001157017">
    <property type="component" value="Unassembled WGS sequence"/>
</dbReference>
<evidence type="ECO:0000313" key="4">
    <source>
        <dbReference type="EMBL" id="GMA86734.1"/>
    </source>
</evidence>
<comment type="similarity">
    <text evidence="1">Belongs to the bacterial solute-binding protein 1 family.</text>
</comment>
<dbReference type="Gene3D" id="3.40.190.10">
    <property type="entry name" value="Periplasmic binding protein-like II"/>
    <property type="match status" value="2"/>
</dbReference>
<evidence type="ECO:0000256" key="1">
    <source>
        <dbReference type="ARBA" id="ARBA00008520"/>
    </source>
</evidence>
<keyword evidence="3" id="KW-0732">Signal</keyword>
<keyword evidence="5" id="KW-1185">Reference proteome</keyword>
<dbReference type="InterPro" id="IPR006059">
    <property type="entry name" value="SBP"/>
</dbReference>
<dbReference type="EMBL" id="BSUZ01000001">
    <property type="protein sequence ID" value="GMA86734.1"/>
    <property type="molecule type" value="Genomic_DNA"/>
</dbReference>
<dbReference type="PANTHER" id="PTHR30061">
    <property type="entry name" value="MALTOSE-BINDING PERIPLASMIC PROTEIN"/>
    <property type="match status" value="1"/>
</dbReference>
<protein>
    <recommendedName>
        <fullName evidence="6">ABC transporter substrate-binding protein</fullName>
    </recommendedName>
</protein>
<gene>
    <name evidence="4" type="ORF">GCM10025868_19840</name>
</gene>
<dbReference type="Pfam" id="PF13416">
    <property type="entry name" value="SBP_bac_8"/>
    <property type="match status" value="1"/>
</dbReference>
<accession>A0ABQ6JHZ4</accession>
<evidence type="ECO:0000256" key="2">
    <source>
        <dbReference type="ARBA" id="ARBA00022448"/>
    </source>
</evidence>
<proteinExistence type="inferred from homology"/>
<reference evidence="5" key="1">
    <citation type="journal article" date="2019" name="Int. J. Syst. Evol. Microbiol.">
        <title>The Global Catalogue of Microorganisms (GCM) 10K type strain sequencing project: providing services to taxonomists for standard genome sequencing and annotation.</title>
        <authorList>
            <consortium name="The Broad Institute Genomics Platform"/>
            <consortium name="The Broad Institute Genome Sequencing Center for Infectious Disease"/>
            <person name="Wu L."/>
            <person name="Ma J."/>
        </authorList>
    </citation>
    <scope>NUCLEOTIDE SEQUENCE [LARGE SCALE GENOMIC DNA]</scope>
    <source>
        <strain evidence="5">NBRC 108730</strain>
    </source>
</reference>